<evidence type="ECO:0000256" key="2">
    <source>
        <dbReference type="ARBA" id="ARBA00004223"/>
    </source>
</evidence>
<proteinExistence type="inferred from homology"/>
<dbReference type="InterPro" id="IPR000194">
    <property type="entry name" value="ATPase_F1/V1/A1_a/bsu_nucl-bd"/>
</dbReference>
<dbReference type="PROSITE" id="PS50835">
    <property type="entry name" value="IG_LIKE"/>
    <property type="match status" value="2"/>
</dbReference>
<dbReference type="EMBL" id="JAUYZG010000023">
    <property type="protein sequence ID" value="KAK2871304.1"/>
    <property type="molecule type" value="Genomic_DNA"/>
</dbReference>
<reference evidence="19" key="1">
    <citation type="submission" date="2023-08" db="EMBL/GenBank/DDBJ databases">
        <title>Chromosome-level Genome Assembly of mud carp (Cirrhinus molitorella).</title>
        <authorList>
            <person name="Liu H."/>
        </authorList>
    </citation>
    <scope>NUCLEOTIDE SEQUENCE</scope>
    <source>
        <strain evidence="19">Prfri</strain>
        <tissue evidence="19">Muscle</tissue>
    </source>
</reference>
<comment type="function">
    <text evidence="15">Non-catalytic subunit of the V1 complex of vacuolar(H+)-ATPase (V-ATPase), a multisubunit enzyme composed of a peripheral complex (V1) that hydrolyzes ATP and a membrane integral complex (V0) that translocates protons. V-ATPase is responsible for acidifying and maintaining the pH of intracellular compartments and in some cell types, is targeted to the plasma membrane, where it is responsible for acidifying the extracellular environment. In renal intercalated cells, can partially compensate the lack of ATP6V1B1 and mediate secretion of protons (H+) into the urine under base-line conditions but not in conditions of acid load.</text>
</comment>
<evidence type="ECO:0000256" key="10">
    <source>
        <dbReference type="ARBA" id="ARBA00023329"/>
    </source>
</evidence>
<feature type="domain" description="Ig-like" evidence="18">
    <location>
        <begin position="206"/>
        <end position="292"/>
    </location>
</feature>
<evidence type="ECO:0000256" key="14">
    <source>
        <dbReference type="ARBA" id="ARBA00042544"/>
    </source>
</evidence>
<feature type="transmembrane region" description="Helical" evidence="17">
    <location>
        <begin position="59"/>
        <end position="76"/>
    </location>
</feature>
<name>A0AA88P2T9_9TELE</name>
<keyword evidence="17" id="KW-1133">Transmembrane helix</keyword>
<dbReference type="Gene3D" id="2.60.40.10">
    <property type="entry name" value="Immunoglobulins"/>
    <property type="match status" value="2"/>
</dbReference>
<dbReference type="GO" id="GO:0033180">
    <property type="term" value="C:proton-transporting V-type ATPase, V1 domain"/>
    <property type="evidence" value="ECO:0007669"/>
    <property type="project" value="InterPro"/>
</dbReference>
<keyword evidence="6" id="KW-0375">Hydrogen ion transport</keyword>
<dbReference type="SMART" id="SM00409">
    <property type="entry name" value="IG"/>
    <property type="match status" value="2"/>
</dbReference>
<dbReference type="InterPro" id="IPR013106">
    <property type="entry name" value="Ig_V-set"/>
</dbReference>
<dbReference type="SUPFAM" id="SSF48726">
    <property type="entry name" value="Immunoglobulin"/>
    <property type="match status" value="2"/>
</dbReference>
<feature type="transmembrane region" description="Helical" evidence="17">
    <location>
        <begin position="300"/>
        <end position="325"/>
    </location>
</feature>
<dbReference type="AlphaFoldDB" id="A0AA88P2T9"/>
<comment type="subunit">
    <text evidence="16">V-ATPase is a heteromultimeric enzyme made up of two complexes: the ATP-hydrolytic V1 complex and the proton translocation V0 complex. The V1 complex consists of three catalytic AB heterodimers that form a heterohexamer, three peripheral stalks each consisting of EG heterodimers, one central rotor including subunits D and F, and the regulatory subunits C and H. The proton translocation complex V0 consists of the proton transport subunit a, a ring of proteolipid subunits c9c'', rotary subunit d, subunits e and f, and the accessory subunits ATP6AP1/Ac45 and ATP6AP2/PRR.</text>
</comment>
<dbReference type="GO" id="GO:0005524">
    <property type="term" value="F:ATP binding"/>
    <property type="evidence" value="ECO:0007669"/>
    <property type="project" value="UniProtKB-KW"/>
</dbReference>
<dbReference type="InterPro" id="IPR003599">
    <property type="entry name" value="Ig_sub"/>
</dbReference>
<evidence type="ECO:0000256" key="15">
    <source>
        <dbReference type="ARBA" id="ARBA00045731"/>
    </source>
</evidence>
<evidence type="ECO:0000256" key="16">
    <source>
        <dbReference type="ARBA" id="ARBA00046696"/>
    </source>
</evidence>
<dbReference type="NCBIfam" id="NF003235">
    <property type="entry name" value="PRK04196.1"/>
    <property type="match status" value="1"/>
</dbReference>
<evidence type="ECO:0000256" key="12">
    <source>
        <dbReference type="ARBA" id="ARBA00037827"/>
    </source>
</evidence>
<evidence type="ECO:0000256" key="3">
    <source>
        <dbReference type="ARBA" id="ARBA00008936"/>
    </source>
</evidence>
<evidence type="ECO:0000256" key="13">
    <source>
        <dbReference type="ARBA" id="ARBA00039920"/>
    </source>
</evidence>
<dbReference type="PANTHER" id="PTHR43389:SF5">
    <property type="entry name" value="V-TYPE PROTON ATPASE SUBUNIT B, BRAIN ISOFORM"/>
    <property type="match status" value="1"/>
</dbReference>
<dbReference type="GO" id="GO:0007035">
    <property type="term" value="P:vacuolar acidification"/>
    <property type="evidence" value="ECO:0007669"/>
    <property type="project" value="TreeGrafter"/>
</dbReference>
<evidence type="ECO:0000256" key="9">
    <source>
        <dbReference type="ARBA" id="ARBA00023065"/>
    </source>
</evidence>
<evidence type="ECO:0000313" key="20">
    <source>
        <dbReference type="Proteomes" id="UP001187343"/>
    </source>
</evidence>
<dbReference type="SMART" id="SM00408">
    <property type="entry name" value="IGc2"/>
    <property type="match status" value="2"/>
</dbReference>
<dbReference type="Gene3D" id="3.40.50.12240">
    <property type="match status" value="1"/>
</dbReference>
<keyword evidence="20" id="KW-1185">Reference proteome</keyword>
<dbReference type="InterPro" id="IPR020003">
    <property type="entry name" value="ATPase_a/bsu_AS"/>
</dbReference>
<evidence type="ECO:0000259" key="18">
    <source>
        <dbReference type="PROSITE" id="PS50835"/>
    </source>
</evidence>
<sequence length="903" mass="99284">MSLGHNSLSSFLGSSVCLEIFSQLNGKKWHKERCPNMDVQNRCCITRCLKWPYVRLTSLSPSSSFMILTTLAVLFLKANVTAAMKVTSSGPQTIQMAQGEPVTLDCTYTSSQADIGELDIEWSVVSPDTTKKDQMIISYTGGRRYIHGDPDLMKGVDFTASNPSQGDASLSITTLTASHAGTYQCKVKKAPGVDSRKISLIVMVRPSVPKCWVDGGEAVGEPSSLRCRSDQGTVPLLYSWRRESGGPIPPDAIQNSLTGELLISNHSVSHSGIYSCEVSNAVGKESCRLNLQAVKPPNRAGVITGTVVGCLLLIVIILIIIWLLVFKCNWNRHEKEFSNDIREDAPAPESRPTSRISSFRSGVAYSQVGQTQNEQPPSTTTSYSTAKYDSSIVIMKALRGMVSGAVSEISSAVTGSKHVAVRENVLAVTRDYISQPRLTYKTVAGVNGPLVILDQVKFPRYAEIVHLTLPDGTKRSGQVLEVTGSKAVVQVFEGTSGIDAKKTTCEFTGDILRTPVSEDMLGRVFNGSGKPIDRGPAVLAEDYLDIMGQPINPQCRIYPEEMIQTGISAIDGMNSIARGQKIPIFSAAGLPHNEIAAQICRQAGLVKKSKDVMDYSEENFAIVFAAMGVNMETARFFKSDFEENGSMDNVCLFLNLANDPTIERIITPRLALTSAEFLAYQCEKHVLVILTDMSSYAEALREVSAAREEVPGRRGFPGYMYTDLATIYERAGRVEGRNGSITQIPILTMPNDDITHPIPDLTGYITEGQIYVDRQLHNRQIYPPINVLPSLSRLMKSAIGEGMTRKDHSDVSNQLYACYAIGKDVQAMKAVVGEEALTSDDLLYLEFLQKFEKNFISQGAYENRTVFETLDIGWQLLRIFPKEMLKRIPQSTLAEFYPRDSKH</sequence>
<feature type="domain" description="Ig-like" evidence="18">
    <location>
        <begin position="61"/>
        <end position="199"/>
    </location>
</feature>
<dbReference type="InterPro" id="IPR004100">
    <property type="entry name" value="ATPase_F1/V1/A1_a/bsu_N"/>
</dbReference>
<comment type="caution">
    <text evidence="19">The sequence shown here is derived from an EMBL/GenBank/DDBJ whole genome shotgun (WGS) entry which is preliminary data.</text>
</comment>
<keyword evidence="8" id="KW-0770">Synapse</keyword>
<dbReference type="GO" id="GO:0046961">
    <property type="term" value="F:proton-transporting ATPase activity, rotational mechanism"/>
    <property type="evidence" value="ECO:0007669"/>
    <property type="project" value="InterPro"/>
</dbReference>
<dbReference type="InterPro" id="IPR055190">
    <property type="entry name" value="ATP-synt_VA_C"/>
</dbReference>
<keyword evidence="17" id="KW-0812">Transmembrane</keyword>
<evidence type="ECO:0000256" key="4">
    <source>
        <dbReference type="ARBA" id="ARBA00022448"/>
    </source>
</evidence>
<keyword evidence="17" id="KW-0472">Membrane</keyword>
<protein>
    <recommendedName>
        <fullName evidence="13">V-type proton ATPase subunit B, brain isoform</fullName>
    </recommendedName>
    <alternativeName>
        <fullName evidence="14">Vacuolar proton pump subunit B 2</fullName>
    </alternativeName>
</protein>
<dbReference type="GO" id="GO:0046034">
    <property type="term" value="P:ATP metabolic process"/>
    <property type="evidence" value="ECO:0007669"/>
    <property type="project" value="InterPro"/>
</dbReference>
<keyword evidence="10" id="KW-0968">Cytoplasmic vesicle</keyword>
<dbReference type="GO" id="GO:0016324">
    <property type="term" value="C:apical plasma membrane"/>
    <property type="evidence" value="ECO:0007669"/>
    <property type="project" value="UniProtKB-SubCell"/>
</dbReference>
<keyword evidence="9" id="KW-0406">Ion transport</keyword>
<keyword evidence="7" id="KW-0067">ATP-binding</keyword>
<comment type="similarity">
    <text evidence="3">Belongs to the ATPase alpha/beta chains family.</text>
</comment>
<evidence type="ECO:0000313" key="19">
    <source>
        <dbReference type="EMBL" id="KAK2871304.1"/>
    </source>
</evidence>
<dbReference type="InterPro" id="IPR005723">
    <property type="entry name" value="ATPase_V1-cplx_bsu"/>
</dbReference>
<dbReference type="InterPro" id="IPR022879">
    <property type="entry name" value="V-ATPase_su_B/beta"/>
</dbReference>
<dbReference type="HAMAP" id="MF_00310">
    <property type="entry name" value="ATP_synth_B_arch"/>
    <property type="match status" value="1"/>
</dbReference>
<dbReference type="Pfam" id="PF02874">
    <property type="entry name" value="ATP-synt_ab_N"/>
    <property type="match status" value="1"/>
</dbReference>
<gene>
    <name evidence="19" type="ORF">Q8A67_023831</name>
</gene>
<evidence type="ECO:0000256" key="5">
    <source>
        <dbReference type="ARBA" id="ARBA00022741"/>
    </source>
</evidence>
<dbReference type="Pfam" id="PF22919">
    <property type="entry name" value="ATP-synt_VA_C"/>
    <property type="match status" value="1"/>
</dbReference>
<dbReference type="PROSITE" id="PS00152">
    <property type="entry name" value="ATPASE_ALPHA_BETA"/>
    <property type="match status" value="1"/>
</dbReference>
<dbReference type="GO" id="GO:0030672">
    <property type="term" value="C:synaptic vesicle membrane"/>
    <property type="evidence" value="ECO:0007669"/>
    <property type="project" value="UniProtKB-SubCell"/>
</dbReference>
<dbReference type="PANTHER" id="PTHR43389">
    <property type="entry name" value="V-TYPE PROTON ATPASE SUBUNIT B"/>
    <property type="match status" value="1"/>
</dbReference>
<dbReference type="GO" id="GO:0030665">
    <property type="term" value="C:clathrin-coated vesicle membrane"/>
    <property type="evidence" value="ECO:0007669"/>
    <property type="project" value="UniProtKB-SubCell"/>
</dbReference>
<dbReference type="Pfam" id="PF00006">
    <property type="entry name" value="ATP-synt_ab"/>
    <property type="match status" value="1"/>
</dbReference>
<dbReference type="CDD" id="cd00096">
    <property type="entry name" value="Ig"/>
    <property type="match status" value="1"/>
</dbReference>
<dbReference type="InterPro" id="IPR013783">
    <property type="entry name" value="Ig-like_fold"/>
</dbReference>
<keyword evidence="4" id="KW-0813">Transport</keyword>
<dbReference type="Pfam" id="PF13927">
    <property type="entry name" value="Ig_3"/>
    <property type="match status" value="1"/>
</dbReference>
<evidence type="ECO:0000256" key="6">
    <source>
        <dbReference type="ARBA" id="ARBA00022781"/>
    </source>
</evidence>
<evidence type="ECO:0000256" key="7">
    <source>
        <dbReference type="ARBA" id="ARBA00022840"/>
    </source>
</evidence>
<dbReference type="InterPro" id="IPR007110">
    <property type="entry name" value="Ig-like_dom"/>
</dbReference>
<dbReference type="CDD" id="cd01135">
    <property type="entry name" value="V_A-ATPase_B"/>
    <property type="match status" value="1"/>
</dbReference>
<organism evidence="19 20">
    <name type="scientific">Cirrhinus molitorella</name>
    <name type="common">mud carp</name>
    <dbReference type="NCBI Taxonomy" id="172907"/>
    <lineage>
        <taxon>Eukaryota</taxon>
        <taxon>Metazoa</taxon>
        <taxon>Chordata</taxon>
        <taxon>Craniata</taxon>
        <taxon>Vertebrata</taxon>
        <taxon>Euteleostomi</taxon>
        <taxon>Actinopterygii</taxon>
        <taxon>Neopterygii</taxon>
        <taxon>Teleostei</taxon>
        <taxon>Ostariophysi</taxon>
        <taxon>Cypriniformes</taxon>
        <taxon>Cyprinidae</taxon>
        <taxon>Labeoninae</taxon>
        <taxon>Labeonini</taxon>
        <taxon>Cirrhinus</taxon>
    </lineage>
</organism>
<dbReference type="InterPro" id="IPR003598">
    <property type="entry name" value="Ig_sub2"/>
</dbReference>
<evidence type="ECO:0000256" key="1">
    <source>
        <dbReference type="ARBA" id="ARBA00004221"/>
    </source>
</evidence>
<dbReference type="Pfam" id="PF07686">
    <property type="entry name" value="V-set"/>
    <property type="match status" value="1"/>
</dbReference>
<evidence type="ECO:0000256" key="11">
    <source>
        <dbReference type="ARBA" id="ARBA00029434"/>
    </source>
</evidence>
<dbReference type="Proteomes" id="UP001187343">
    <property type="component" value="Unassembled WGS sequence"/>
</dbReference>
<dbReference type="FunFam" id="3.40.50.12240:FF:000001">
    <property type="entry name" value="V-type proton ATPase subunit B, brain"/>
    <property type="match status" value="1"/>
</dbReference>
<dbReference type="SMART" id="SM00406">
    <property type="entry name" value="IGv"/>
    <property type="match status" value="1"/>
</dbReference>
<keyword evidence="5" id="KW-0547">Nucleotide-binding</keyword>
<dbReference type="GO" id="GO:0042470">
    <property type="term" value="C:melanosome"/>
    <property type="evidence" value="ECO:0007669"/>
    <property type="project" value="UniProtKB-SubCell"/>
</dbReference>
<evidence type="ECO:0000256" key="8">
    <source>
        <dbReference type="ARBA" id="ARBA00023018"/>
    </source>
</evidence>
<comment type="subcellular location">
    <subcellularLocation>
        <location evidence="1">Apical cell membrane</location>
    </subcellularLocation>
    <subcellularLocation>
        <location evidence="11">Cytoplasmic vesicle</location>
        <location evidence="11">Clathrin-coated vesicle membrane</location>
        <topology evidence="11">Peripheral membrane protein</topology>
    </subcellularLocation>
    <subcellularLocation>
        <location evidence="12">Cytoplasmic vesicle</location>
        <location evidence="12">Secretory vesicle</location>
        <location evidence="12">Synaptic vesicle membrane</location>
        <topology evidence="12">Peripheral membrane protein</topology>
    </subcellularLocation>
    <subcellularLocation>
        <location evidence="2">Melanosome</location>
    </subcellularLocation>
</comment>
<evidence type="ECO:0000256" key="17">
    <source>
        <dbReference type="SAM" id="Phobius"/>
    </source>
</evidence>
<dbReference type="InterPro" id="IPR036179">
    <property type="entry name" value="Ig-like_dom_sf"/>
</dbReference>
<dbReference type="CDD" id="cd18118">
    <property type="entry name" value="ATP-synt_V_A-type_beta_N"/>
    <property type="match status" value="1"/>
</dbReference>
<dbReference type="CDD" id="cd18112">
    <property type="entry name" value="ATP-synt_V_A-type_beta_C"/>
    <property type="match status" value="1"/>
</dbReference>
<accession>A0AA88P2T9</accession>
<dbReference type="NCBIfam" id="TIGR01040">
    <property type="entry name" value="V-ATPase_V1_B"/>
    <property type="match status" value="1"/>
</dbReference>
<dbReference type="SUPFAM" id="SSF52540">
    <property type="entry name" value="P-loop containing nucleoside triphosphate hydrolases"/>
    <property type="match status" value="1"/>
</dbReference>
<dbReference type="InterPro" id="IPR027417">
    <property type="entry name" value="P-loop_NTPase"/>
</dbReference>